<dbReference type="PROSITE" id="PS50054">
    <property type="entry name" value="TYR_PHOSPHATASE_DUAL"/>
    <property type="match status" value="1"/>
</dbReference>
<dbReference type="PROSITE" id="PS00383">
    <property type="entry name" value="TYR_PHOSPHATASE_1"/>
    <property type="match status" value="1"/>
</dbReference>
<dbReference type="Proteomes" id="UP000092154">
    <property type="component" value="Unassembled WGS sequence"/>
</dbReference>
<dbReference type="InParanoid" id="A0A1B7N8S7"/>
<feature type="domain" description="Tyrosine specific protein phosphatases" evidence="7">
    <location>
        <begin position="96"/>
        <end position="155"/>
    </location>
</feature>
<gene>
    <name evidence="8" type="ORF">K503DRAFT_767851</name>
</gene>
<proteinExistence type="inferred from homology"/>
<dbReference type="EMBL" id="KV448186">
    <property type="protein sequence ID" value="OAX41245.1"/>
    <property type="molecule type" value="Genomic_DNA"/>
</dbReference>
<dbReference type="InterPro" id="IPR000387">
    <property type="entry name" value="Tyr_Pase_dom"/>
</dbReference>
<reference evidence="8 9" key="1">
    <citation type="submission" date="2016-06" db="EMBL/GenBank/DDBJ databases">
        <title>Comparative genomics of the ectomycorrhizal sister species Rhizopogon vinicolor and Rhizopogon vesiculosus (Basidiomycota: Boletales) reveals a divergence of the mating type B locus.</title>
        <authorList>
            <consortium name="DOE Joint Genome Institute"/>
            <person name="Mujic A.B."/>
            <person name="Kuo A."/>
            <person name="Tritt A."/>
            <person name="Lipzen A."/>
            <person name="Chen C."/>
            <person name="Johnson J."/>
            <person name="Sharma A."/>
            <person name="Barry K."/>
            <person name="Grigoriev I.V."/>
            <person name="Spatafora J.W."/>
        </authorList>
    </citation>
    <scope>NUCLEOTIDE SEQUENCE [LARGE SCALE GENOMIC DNA]</scope>
    <source>
        <strain evidence="8 9">AM-OR11-026</strain>
    </source>
</reference>
<evidence type="ECO:0000313" key="9">
    <source>
        <dbReference type="Proteomes" id="UP000092154"/>
    </source>
</evidence>
<dbReference type="GO" id="GO:0004725">
    <property type="term" value="F:protein tyrosine phosphatase activity"/>
    <property type="evidence" value="ECO:0007669"/>
    <property type="project" value="TreeGrafter"/>
</dbReference>
<dbReference type="InterPro" id="IPR020422">
    <property type="entry name" value="TYR_PHOSPHATASE_DUAL_dom"/>
</dbReference>
<evidence type="ECO:0000256" key="2">
    <source>
        <dbReference type="ARBA" id="ARBA00022801"/>
    </source>
</evidence>
<dbReference type="CDD" id="cd14498">
    <property type="entry name" value="DSP"/>
    <property type="match status" value="1"/>
</dbReference>
<dbReference type="OrthoDB" id="2017893at2759"/>
<dbReference type="InterPro" id="IPR016130">
    <property type="entry name" value="Tyr_Pase_AS"/>
</dbReference>
<evidence type="ECO:0000256" key="4">
    <source>
        <dbReference type="ARBA" id="ARBA00047761"/>
    </source>
</evidence>
<evidence type="ECO:0000259" key="6">
    <source>
        <dbReference type="PROSITE" id="PS50054"/>
    </source>
</evidence>
<dbReference type="PROSITE" id="PS50056">
    <property type="entry name" value="TYR_PHOSPHATASE_2"/>
    <property type="match status" value="1"/>
</dbReference>
<dbReference type="Gene3D" id="3.90.190.10">
    <property type="entry name" value="Protein tyrosine phosphatase superfamily"/>
    <property type="match status" value="1"/>
</dbReference>
<evidence type="ECO:0000256" key="3">
    <source>
        <dbReference type="ARBA" id="ARBA00022912"/>
    </source>
</evidence>
<dbReference type="AlphaFoldDB" id="A0A1B7N8S7"/>
<comment type="catalytic activity">
    <reaction evidence="4">
        <text>O-phospho-L-seryl-[protein] + H2O = L-seryl-[protein] + phosphate</text>
        <dbReference type="Rhea" id="RHEA:20629"/>
        <dbReference type="Rhea" id="RHEA-COMP:9863"/>
        <dbReference type="Rhea" id="RHEA-COMP:11604"/>
        <dbReference type="ChEBI" id="CHEBI:15377"/>
        <dbReference type="ChEBI" id="CHEBI:29999"/>
        <dbReference type="ChEBI" id="CHEBI:43474"/>
        <dbReference type="ChEBI" id="CHEBI:83421"/>
        <dbReference type="EC" id="3.1.3.16"/>
    </reaction>
</comment>
<dbReference type="GO" id="GO:0007165">
    <property type="term" value="P:signal transduction"/>
    <property type="evidence" value="ECO:0007669"/>
    <property type="project" value="TreeGrafter"/>
</dbReference>
<organism evidence="8 9">
    <name type="scientific">Rhizopogon vinicolor AM-OR11-026</name>
    <dbReference type="NCBI Taxonomy" id="1314800"/>
    <lineage>
        <taxon>Eukaryota</taxon>
        <taxon>Fungi</taxon>
        <taxon>Dikarya</taxon>
        <taxon>Basidiomycota</taxon>
        <taxon>Agaricomycotina</taxon>
        <taxon>Agaricomycetes</taxon>
        <taxon>Agaricomycetidae</taxon>
        <taxon>Boletales</taxon>
        <taxon>Suillineae</taxon>
        <taxon>Rhizopogonaceae</taxon>
        <taxon>Rhizopogon</taxon>
    </lineage>
</organism>
<evidence type="ECO:0000259" key="7">
    <source>
        <dbReference type="PROSITE" id="PS50056"/>
    </source>
</evidence>
<comment type="similarity">
    <text evidence="1">Belongs to the protein-tyrosine phosphatase family. Non-receptor class dual specificity subfamily.</text>
</comment>
<dbReference type="SUPFAM" id="SSF52799">
    <property type="entry name" value="(Phosphotyrosine protein) phosphatases II"/>
    <property type="match status" value="1"/>
</dbReference>
<dbReference type="InterPro" id="IPR029021">
    <property type="entry name" value="Prot-tyrosine_phosphatase-like"/>
</dbReference>
<dbReference type="PRINTS" id="PR01908">
    <property type="entry name" value="ADSPHPHTASE"/>
</dbReference>
<dbReference type="GO" id="GO:0004722">
    <property type="term" value="F:protein serine/threonine phosphatase activity"/>
    <property type="evidence" value="ECO:0007669"/>
    <property type="project" value="UniProtKB-EC"/>
</dbReference>
<evidence type="ECO:0000256" key="5">
    <source>
        <dbReference type="ARBA" id="ARBA00048336"/>
    </source>
</evidence>
<dbReference type="GO" id="GO:0005829">
    <property type="term" value="C:cytosol"/>
    <property type="evidence" value="ECO:0007669"/>
    <property type="project" value="TreeGrafter"/>
</dbReference>
<sequence length="250" mass="28022">MISFPSTSWQSSLIRKTTSRRSSKNDADLLHGRAASAITPRLYLTDYHTARTPGKLARLGVTHVVSAIDFDITGVFPPQVQVLHVPVRDIVEEQICEWFDCVVEFIKEALDKEDTKVLVHCFQGISRSPILICAYLVATTPMHPLESIKHVQAKRGIVSPNLGFRKQLVIWGRQFEEDKIRAEMERRRRRRSMGVVAEVLAKIVKRSKSTSGPAAPVVNHKQLPEMSIEGAKSACLTKTVALDALNETER</sequence>
<name>A0A1B7N8S7_9AGAM</name>
<dbReference type="SMART" id="SM00195">
    <property type="entry name" value="DSPc"/>
    <property type="match status" value="1"/>
</dbReference>
<dbReference type="PANTHER" id="PTHR45948">
    <property type="entry name" value="DUAL SPECIFICITY PROTEIN PHOSPHATASE DDB_G0269404-RELATED"/>
    <property type="match status" value="1"/>
</dbReference>
<accession>A0A1B7N8S7</accession>
<dbReference type="InterPro" id="IPR000340">
    <property type="entry name" value="Dual-sp_phosphatase_cat-dom"/>
</dbReference>
<comment type="catalytic activity">
    <reaction evidence="5">
        <text>O-phospho-L-threonyl-[protein] + H2O = L-threonyl-[protein] + phosphate</text>
        <dbReference type="Rhea" id="RHEA:47004"/>
        <dbReference type="Rhea" id="RHEA-COMP:11060"/>
        <dbReference type="Rhea" id="RHEA-COMP:11605"/>
        <dbReference type="ChEBI" id="CHEBI:15377"/>
        <dbReference type="ChEBI" id="CHEBI:30013"/>
        <dbReference type="ChEBI" id="CHEBI:43474"/>
        <dbReference type="ChEBI" id="CHEBI:61977"/>
        <dbReference type="EC" id="3.1.3.16"/>
    </reaction>
</comment>
<evidence type="ECO:0000313" key="8">
    <source>
        <dbReference type="EMBL" id="OAX41245.1"/>
    </source>
</evidence>
<protein>
    <submittedName>
        <fullName evidence="8">Phosphatases II</fullName>
    </submittedName>
</protein>
<keyword evidence="3" id="KW-0904">Protein phosphatase</keyword>
<keyword evidence="9" id="KW-1185">Reference proteome</keyword>
<feature type="domain" description="Tyrosine-protein phosphatase" evidence="6">
    <location>
        <begin position="34"/>
        <end position="177"/>
    </location>
</feature>
<dbReference type="PANTHER" id="PTHR45948:SF2">
    <property type="entry name" value="DUAL SPECIFICITY PROTEIN PHOSPHATASE"/>
    <property type="match status" value="1"/>
</dbReference>
<dbReference type="Pfam" id="PF00782">
    <property type="entry name" value="DSPc"/>
    <property type="match status" value="1"/>
</dbReference>
<dbReference type="STRING" id="1314800.A0A1B7N8S7"/>
<keyword evidence="2" id="KW-0378">Hydrolase</keyword>
<evidence type="ECO:0000256" key="1">
    <source>
        <dbReference type="ARBA" id="ARBA00008601"/>
    </source>
</evidence>